<feature type="compositionally biased region" description="Low complexity" evidence="1">
    <location>
        <begin position="68"/>
        <end position="81"/>
    </location>
</feature>
<dbReference type="RefSeq" id="WP_183922472.1">
    <property type="nucleotide sequence ID" value="NZ_JACIGM010000001.1"/>
</dbReference>
<protein>
    <submittedName>
        <fullName evidence="2">Uncharacterized protein</fullName>
    </submittedName>
</protein>
<dbReference type="EMBL" id="JACIGM010000001">
    <property type="protein sequence ID" value="MBB4272584.1"/>
    <property type="molecule type" value="Genomic_DNA"/>
</dbReference>
<feature type="compositionally biased region" description="Polar residues" evidence="1">
    <location>
        <begin position="44"/>
        <end position="58"/>
    </location>
</feature>
<organism evidence="2 3">
    <name type="scientific">Rhizobium mongolense</name>
    <dbReference type="NCBI Taxonomy" id="57676"/>
    <lineage>
        <taxon>Bacteria</taxon>
        <taxon>Pseudomonadati</taxon>
        <taxon>Pseudomonadota</taxon>
        <taxon>Alphaproteobacteria</taxon>
        <taxon>Hyphomicrobiales</taxon>
        <taxon>Rhizobiaceae</taxon>
        <taxon>Rhizobium/Agrobacterium group</taxon>
        <taxon>Rhizobium</taxon>
    </lineage>
</organism>
<feature type="region of interest" description="Disordered" evidence="1">
    <location>
        <begin position="28"/>
        <end position="97"/>
    </location>
</feature>
<evidence type="ECO:0000313" key="3">
    <source>
        <dbReference type="Proteomes" id="UP000533641"/>
    </source>
</evidence>
<evidence type="ECO:0000256" key="1">
    <source>
        <dbReference type="SAM" id="MobiDB-lite"/>
    </source>
</evidence>
<proteinExistence type="predicted"/>
<sequence>MGNVDRYCGCCCNHSPCSDLLAAHECTASHTARRRDNNDPAASYNATGNVDRTGNATGNRAGPGNSGTGNAAAGYGTGTSNPAGNASGAAVRLACQP</sequence>
<name>A0A7W6WCJ2_9HYPH</name>
<gene>
    <name evidence="2" type="ORF">GGE12_000326</name>
</gene>
<evidence type="ECO:0000313" key="2">
    <source>
        <dbReference type="EMBL" id="MBB4272584.1"/>
    </source>
</evidence>
<dbReference type="AlphaFoldDB" id="A0A7W6WCJ2"/>
<accession>A0A7W6WCJ2</accession>
<reference evidence="2 3" key="1">
    <citation type="submission" date="2020-08" db="EMBL/GenBank/DDBJ databases">
        <title>Genomic Encyclopedia of Type Strains, Phase IV (KMG-V): Genome sequencing to study the core and pangenomes of soil and plant-associated prokaryotes.</title>
        <authorList>
            <person name="Whitman W."/>
        </authorList>
    </citation>
    <scope>NUCLEOTIDE SEQUENCE [LARGE SCALE GENOMIC DNA]</scope>
    <source>
        <strain evidence="2 3">SEMIA 402</strain>
    </source>
</reference>
<dbReference type="Proteomes" id="UP000533641">
    <property type="component" value="Unassembled WGS sequence"/>
</dbReference>
<comment type="caution">
    <text evidence="2">The sequence shown here is derived from an EMBL/GenBank/DDBJ whole genome shotgun (WGS) entry which is preliminary data.</text>
</comment>